<protein>
    <recommendedName>
        <fullName evidence="3">3-oxoacyl-[acyl-carrier-protein] reductase FabG</fullName>
    </recommendedName>
</protein>
<evidence type="ECO:0008006" key="3">
    <source>
        <dbReference type="Google" id="ProtNLM"/>
    </source>
</evidence>
<dbReference type="Gene3D" id="3.40.50.720">
    <property type="entry name" value="NAD(P)-binding Rossmann-like Domain"/>
    <property type="match status" value="1"/>
</dbReference>
<dbReference type="InterPro" id="IPR002347">
    <property type="entry name" value="SDR_fam"/>
</dbReference>
<gene>
    <name evidence="1" type="ORF">DIATSA_LOCUS9277</name>
</gene>
<dbReference type="AlphaFoldDB" id="A0A9N9WGB0"/>
<dbReference type="Pfam" id="PF13561">
    <property type="entry name" value="adh_short_C2"/>
    <property type="match status" value="1"/>
</dbReference>
<organism evidence="1 2">
    <name type="scientific">Diatraea saccharalis</name>
    <name type="common">sugarcane borer</name>
    <dbReference type="NCBI Taxonomy" id="40085"/>
    <lineage>
        <taxon>Eukaryota</taxon>
        <taxon>Metazoa</taxon>
        <taxon>Ecdysozoa</taxon>
        <taxon>Arthropoda</taxon>
        <taxon>Hexapoda</taxon>
        <taxon>Insecta</taxon>
        <taxon>Pterygota</taxon>
        <taxon>Neoptera</taxon>
        <taxon>Endopterygota</taxon>
        <taxon>Lepidoptera</taxon>
        <taxon>Glossata</taxon>
        <taxon>Ditrysia</taxon>
        <taxon>Pyraloidea</taxon>
        <taxon>Crambidae</taxon>
        <taxon>Crambinae</taxon>
        <taxon>Diatraea</taxon>
    </lineage>
</organism>
<dbReference type="InterPro" id="IPR036291">
    <property type="entry name" value="NAD(P)-bd_dom_sf"/>
</dbReference>
<reference evidence="1" key="2">
    <citation type="submission" date="2022-10" db="EMBL/GenBank/DDBJ databases">
        <authorList>
            <consortium name="ENA_rothamsted_submissions"/>
            <consortium name="culmorum"/>
            <person name="King R."/>
        </authorList>
    </citation>
    <scope>NUCLEOTIDE SEQUENCE</scope>
</reference>
<dbReference type="OrthoDB" id="47007at2759"/>
<evidence type="ECO:0000313" key="1">
    <source>
        <dbReference type="EMBL" id="CAG9791677.1"/>
    </source>
</evidence>
<dbReference type="PANTHER" id="PTHR43975">
    <property type="entry name" value="ZGC:101858"/>
    <property type="match status" value="1"/>
</dbReference>
<sequence length="250" mass="26183">MSFADKVVIVTGSSAGIGAAAAVAFCSAGARVALVGRNQSNLAAVAARCAPHPHRPLVLNADVSDDDDAKRIVQTTIQHFGKIDVLVNNAGIVKSGSIVDGTIMDTFDELMSINFRAIVKLTTLAAPHLIATKGNIVNISGISATTFNLPVSIPIIGACKAALNYFTKYAALELAASGVRVNAVTPGPVRTEIIKASEYPGYWDMFTTRTALGRVSEPEEVVDLVLFLASEKAKGITGSNYVIDNGILLK</sequence>
<dbReference type="Proteomes" id="UP001153714">
    <property type="component" value="Chromosome 3"/>
</dbReference>
<dbReference type="EMBL" id="OU893334">
    <property type="protein sequence ID" value="CAG9791677.1"/>
    <property type="molecule type" value="Genomic_DNA"/>
</dbReference>
<dbReference type="FunFam" id="3.40.50.720:FF:000084">
    <property type="entry name" value="Short-chain dehydrogenase reductase"/>
    <property type="match status" value="1"/>
</dbReference>
<name>A0A9N9WGB0_9NEOP</name>
<dbReference type="PRINTS" id="PR00081">
    <property type="entry name" value="GDHRDH"/>
</dbReference>
<dbReference type="PRINTS" id="PR00080">
    <property type="entry name" value="SDRFAMILY"/>
</dbReference>
<proteinExistence type="predicted"/>
<reference evidence="1" key="1">
    <citation type="submission" date="2021-12" db="EMBL/GenBank/DDBJ databases">
        <authorList>
            <person name="King R."/>
        </authorList>
    </citation>
    <scope>NUCLEOTIDE SEQUENCE</scope>
</reference>
<keyword evidence="2" id="KW-1185">Reference proteome</keyword>
<dbReference type="PANTHER" id="PTHR43975:SF2">
    <property type="entry name" value="EG:BACR7A4.14 PROTEIN-RELATED"/>
    <property type="match status" value="1"/>
</dbReference>
<accession>A0A9N9WGB0</accession>
<evidence type="ECO:0000313" key="2">
    <source>
        <dbReference type="Proteomes" id="UP001153714"/>
    </source>
</evidence>
<dbReference type="SUPFAM" id="SSF51735">
    <property type="entry name" value="NAD(P)-binding Rossmann-fold domains"/>
    <property type="match status" value="1"/>
</dbReference>